<dbReference type="PROSITE" id="PS51353">
    <property type="entry name" value="ARSC"/>
    <property type="match status" value="1"/>
</dbReference>
<dbReference type="RefSeq" id="WP_146649158.1">
    <property type="nucleotide sequence ID" value="NZ_CP012333.1"/>
</dbReference>
<dbReference type="SUPFAM" id="SSF52833">
    <property type="entry name" value="Thioredoxin-like"/>
    <property type="match status" value="1"/>
</dbReference>
<gene>
    <name evidence="3" type="ORF">AKJ09_04797</name>
</gene>
<dbReference type="Pfam" id="PF03960">
    <property type="entry name" value="ArsC"/>
    <property type="match status" value="1"/>
</dbReference>
<dbReference type="PANTHER" id="PTHR30041">
    <property type="entry name" value="ARSENATE REDUCTASE"/>
    <property type="match status" value="1"/>
</dbReference>
<dbReference type="PATRIC" id="fig|1391654.3.peg.4861"/>
<organism evidence="3 4">
    <name type="scientific">Labilithrix luteola</name>
    <dbReference type="NCBI Taxonomy" id="1391654"/>
    <lineage>
        <taxon>Bacteria</taxon>
        <taxon>Pseudomonadati</taxon>
        <taxon>Myxococcota</taxon>
        <taxon>Polyangia</taxon>
        <taxon>Polyangiales</taxon>
        <taxon>Labilitrichaceae</taxon>
        <taxon>Labilithrix</taxon>
    </lineage>
</organism>
<protein>
    <submittedName>
        <fullName evidence="3">Arsenate reductase</fullName>
    </submittedName>
</protein>
<dbReference type="KEGG" id="llu:AKJ09_04797"/>
<evidence type="ECO:0000256" key="1">
    <source>
        <dbReference type="ARBA" id="ARBA00007198"/>
    </source>
</evidence>
<dbReference type="InterPro" id="IPR006660">
    <property type="entry name" value="Arsenate_reductase-like"/>
</dbReference>
<dbReference type="InterPro" id="IPR006504">
    <property type="entry name" value="Tscrpt_reg_Spx/MgsR"/>
</dbReference>
<dbReference type="EMBL" id="CP012333">
    <property type="protein sequence ID" value="AKU98133.1"/>
    <property type="molecule type" value="Genomic_DNA"/>
</dbReference>
<accession>A0A0K1PX83</accession>
<dbReference type="Gene3D" id="3.40.30.10">
    <property type="entry name" value="Glutaredoxin"/>
    <property type="match status" value="1"/>
</dbReference>
<dbReference type="Proteomes" id="UP000064967">
    <property type="component" value="Chromosome"/>
</dbReference>
<evidence type="ECO:0000256" key="2">
    <source>
        <dbReference type="PROSITE-ProRule" id="PRU01282"/>
    </source>
</evidence>
<dbReference type="NCBIfam" id="TIGR01617">
    <property type="entry name" value="arsC_related"/>
    <property type="match status" value="1"/>
</dbReference>
<reference evidence="3 4" key="1">
    <citation type="submission" date="2015-08" db="EMBL/GenBank/DDBJ databases">
        <authorList>
            <person name="Babu N.S."/>
            <person name="Beckwith C.J."/>
            <person name="Beseler K.G."/>
            <person name="Brison A."/>
            <person name="Carone J.V."/>
            <person name="Caskin T.P."/>
            <person name="Diamond M."/>
            <person name="Durham M.E."/>
            <person name="Foxe J.M."/>
            <person name="Go M."/>
            <person name="Henderson B.A."/>
            <person name="Jones I.B."/>
            <person name="McGettigan J.A."/>
            <person name="Micheletti S.J."/>
            <person name="Nasrallah M.E."/>
            <person name="Ortiz D."/>
            <person name="Piller C.R."/>
            <person name="Privatt S.R."/>
            <person name="Schneider S.L."/>
            <person name="Sharp S."/>
            <person name="Smith T.C."/>
            <person name="Stanton J.D."/>
            <person name="Ullery H.E."/>
            <person name="Wilson R.J."/>
            <person name="Serrano M.G."/>
            <person name="Buck G."/>
            <person name="Lee V."/>
            <person name="Wang Y."/>
            <person name="Carvalho R."/>
            <person name="Voegtly L."/>
            <person name="Shi R."/>
            <person name="Duckworth R."/>
            <person name="Johnson A."/>
            <person name="Loviza R."/>
            <person name="Walstead R."/>
            <person name="Shah Z."/>
            <person name="Kiflezghi M."/>
            <person name="Wade K."/>
            <person name="Ball S.L."/>
            <person name="Bradley K.W."/>
            <person name="Asai D.J."/>
            <person name="Bowman C.A."/>
            <person name="Russell D.A."/>
            <person name="Pope W.H."/>
            <person name="Jacobs-Sera D."/>
            <person name="Hendrix R.W."/>
            <person name="Hatfull G.F."/>
        </authorList>
    </citation>
    <scope>NUCLEOTIDE SEQUENCE [LARGE SCALE GENOMIC DNA]</scope>
    <source>
        <strain evidence="3 4">DSM 27648</strain>
    </source>
</reference>
<proteinExistence type="inferred from homology"/>
<comment type="similarity">
    <text evidence="1 2">Belongs to the ArsC family.</text>
</comment>
<sequence length="123" mass="13578">MARSALVLSYSGCSTCKKALKWLADHDVEVEVRPIVDEPPTASELGTWIPQSGKPARKWLNTSGQSYRAMDKEKVAAAEDDEIVRWLTKDGKLVKRPVVVAGKRVLVGFDEEAYGEVFASKRG</sequence>
<keyword evidence="4" id="KW-1185">Reference proteome</keyword>
<dbReference type="PANTHER" id="PTHR30041:SF8">
    <property type="entry name" value="PROTEIN YFFB"/>
    <property type="match status" value="1"/>
</dbReference>
<dbReference type="STRING" id="1391654.AKJ09_04797"/>
<evidence type="ECO:0000313" key="3">
    <source>
        <dbReference type="EMBL" id="AKU98133.1"/>
    </source>
</evidence>
<dbReference type="OrthoDB" id="9803749at2"/>
<name>A0A0K1PX83_9BACT</name>
<dbReference type="InterPro" id="IPR036249">
    <property type="entry name" value="Thioredoxin-like_sf"/>
</dbReference>
<evidence type="ECO:0000313" key="4">
    <source>
        <dbReference type="Proteomes" id="UP000064967"/>
    </source>
</evidence>
<dbReference type="AlphaFoldDB" id="A0A0K1PX83"/>